<gene>
    <name evidence="3" type="ORF">ATE48_14745</name>
</gene>
<dbReference type="KEGG" id="cbot:ATE48_14745"/>
<evidence type="ECO:0000259" key="2">
    <source>
        <dbReference type="Pfam" id="PF07811"/>
    </source>
</evidence>
<keyword evidence="1" id="KW-1133">Transmembrane helix</keyword>
<sequence>MTQFAFAKRLLARDHSGATAVEFAMIAPVLFTCIVGILSLGMAYYEGATVQWSLERTLRAAMIDPEVTGAQIEASLNERLEAIGSPVVDFSYIIDDSGSVPVAVATANYEVPLRVPFVPDLALHFSAESVAPAPAG</sequence>
<keyword evidence="1" id="KW-0472">Membrane</keyword>
<accession>A0A1B1AKI5</accession>
<proteinExistence type="predicted"/>
<keyword evidence="1" id="KW-0812">Transmembrane</keyword>
<evidence type="ECO:0000313" key="3">
    <source>
        <dbReference type="EMBL" id="ANP47082.1"/>
    </source>
</evidence>
<keyword evidence="4" id="KW-1185">Reference proteome</keyword>
<protein>
    <recommendedName>
        <fullName evidence="2">TadE-like domain-containing protein</fullName>
    </recommendedName>
</protein>
<name>A0A1B1AKI5_9PROT</name>
<organism evidence="3 4">
    <name type="scientific">Candidatus Viadribacter manganicus</name>
    <dbReference type="NCBI Taxonomy" id="1759059"/>
    <lineage>
        <taxon>Bacteria</taxon>
        <taxon>Pseudomonadati</taxon>
        <taxon>Pseudomonadota</taxon>
        <taxon>Alphaproteobacteria</taxon>
        <taxon>Hyphomonadales</taxon>
        <taxon>Hyphomonadaceae</taxon>
        <taxon>Candidatus Viadribacter</taxon>
    </lineage>
</organism>
<feature type="domain" description="TadE-like" evidence="2">
    <location>
        <begin position="17"/>
        <end position="51"/>
    </location>
</feature>
<reference evidence="3 4" key="1">
    <citation type="submission" date="2015-11" db="EMBL/GenBank/DDBJ databases">
        <title>Whole-Genome Sequence of Candidatus Oderbacter manganicum from the National Park Lower Oder Valley, Germany.</title>
        <authorList>
            <person name="Braun B."/>
            <person name="Liere K."/>
            <person name="Szewzyk U."/>
        </authorList>
    </citation>
    <scope>NUCLEOTIDE SEQUENCE [LARGE SCALE GENOMIC DNA]</scope>
    <source>
        <strain evidence="3 4">OTSz_A_272</strain>
    </source>
</reference>
<dbReference type="OrthoDB" id="7356451at2"/>
<feature type="transmembrane region" description="Helical" evidence="1">
    <location>
        <begin position="21"/>
        <end position="45"/>
    </location>
</feature>
<dbReference type="Pfam" id="PF07811">
    <property type="entry name" value="TadE"/>
    <property type="match status" value="1"/>
</dbReference>
<dbReference type="InterPro" id="IPR012495">
    <property type="entry name" value="TadE-like_dom"/>
</dbReference>
<dbReference type="Proteomes" id="UP000092498">
    <property type="component" value="Chromosome"/>
</dbReference>
<evidence type="ECO:0000313" key="4">
    <source>
        <dbReference type="Proteomes" id="UP000092498"/>
    </source>
</evidence>
<dbReference type="InParanoid" id="A0A1B1AKI5"/>
<dbReference type="RefSeq" id="WP_066772762.1">
    <property type="nucleotide sequence ID" value="NZ_CP013244.1"/>
</dbReference>
<dbReference type="AlphaFoldDB" id="A0A1B1AKI5"/>
<dbReference type="STRING" id="1759059.ATE48_14745"/>
<dbReference type="EMBL" id="CP013244">
    <property type="protein sequence ID" value="ANP47082.1"/>
    <property type="molecule type" value="Genomic_DNA"/>
</dbReference>
<evidence type="ECO:0000256" key="1">
    <source>
        <dbReference type="SAM" id="Phobius"/>
    </source>
</evidence>